<comment type="caution">
    <text evidence="2">The sequence shown here is derived from an EMBL/GenBank/DDBJ whole genome shotgun (WGS) entry which is preliminary data.</text>
</comment>
<reference evidence="2 3" key="1">
    <citation type="submission" date="2023-07" db="EMBL/GenBank/DDBJ databases">
        <title>Genomic Encyclopedia of Type Strains, Phase IV (KMG-IV): sequencing the most valuable type-strain genomes for metagenomic binning, comparative biology and taxonomic classification.</title>
        <authorList>
            <person name="Goeker M."/>
        </authorList>
    </citation>
    <scope>NUCLEOTIDE SEQUENCE [LARGE SCALE GENOMIC DNA]</scope>
    <source>
        <strain evidence="2 3">DSM 1277</strain>
    </source>
</reference>
<dbReference type="PRINTS" id="PR00081">
    <property type="entry name" value="GDHRDH"/>
</dbReference>
<keyword evidence="3" id="KW-1185">Reference proteome</keyword>
<dbReference type="InterPro" id="IPR020904">
    <property type="entry name" value="Sc_DH/Rdtase_CS"/>
</dbReference>
<dbReference type="SUPFAM" id="SSF51735">
    <property type="entry name" value="NAD(P)-binding Rossmann-fold domains"/>
    <property type="match status" value="1"/>
</dbReference>
<proteinExistence type="inferred from homology"/>
<dbReference type="EMBL" id="JAUSUH010000007">
    <property type="protein sequence ID" value="MDQ0348663.1"/>
    <property type="molecule type" value="Genomic_DNA"/>
</dbReference>
<dbReference type="Proteomes" id="UP001238467">
    <property type="component" value="Unassembled WGS sequence"/>
</dbReference>
<organism evidence="2 3">
    <name type="scientific">Ancylobacter vacuolatus</name>
    <dbReference type="NCBI Taxonomy" id="223389"/>
    <lineage>
        <taxon>Bacteria</taxon>
        <taxon>Pseudomonadati</taxon>
        <taxon>Pseudomonadota</taxon>
        <taxon>Alphaproteobacteria</taxon>
        <taxon>Hyphomicrobiales</taxon>
        <taxon>Xanthobacteraceae</taxon>
        <taxon>Ancylobacter</taxon>
    </lineage>
</organism>
<accession>A0ABU0DJR1</accession>
<evidence type="ECO:0000313" key="2">
    <source>
        <dbReference type="EMBL" id="MDQ0348663.1"/>
    </source>
</evidence>
<dbReference type="PANTHER" id="PTHR42760:SF123">
    <property type="entry name" value="OXIDOREDUCTASE"/>
    <property type="match status" value="1"/>
</dbReference>
<protein>
    <submittedName>
        <fullName evidence="2">NAD(P)-dependent dehydrogenase (Short-subunit alcohol dehydrogenase family)</fullName>
    </submittedName>
</protein>
<sequence>MAIWPNDCFRDKVLVVTGATSGIGAAIAQGFLGEGARVIVTGATEAEVARARDEMPGLDARVLDVRDGAAVRALFAGLPRLDHLVNCAGIIRRGDECEPEVFADVVDINLTGTMRSCAAARPLLAKSGGTIVNTASMLSFFGGGLVPGYSASKGGVVQLTKSLAIAYAKEGIRVNAIAPGWIATPLTRALQQDESRARTILSRTPLERWGKPEDLTGGVAYLSSPLASFVTGAVLVIDGGYLIT</sequence>
<dbReference type="Gene3D" id="3.40.50.720">
    <property type="entry name" value="NAD(P)-binding Rossmann-like Domain"/>
    <property type="match status" value="1"/>
</dbReference>
<dbReference type="RefSeq" id="WP_307061678.1">
    <property type="nucleotide sequence ID" value="NZ_JAUSUH010000007.1"/>
</dbReference>
<dbReference type="PANTHER" id="PTHR42760">
    <property type="entry name" value="SHORT-CHAIN DEHYDROGENASES/REDUCTASES FAMILY MEMBER"/>
    <property type="match status" value="1"/>
</dbReference>
<dbReference type="PRINTS" id="PR00080">
    <property type="entry name" value="SDRFAMILY"/>
</dbReference>
<dbReference type="Pfam" id="PF13561">
    <property type="entry name" value="adh_short_C2"/>
    <property type="match status" value="1"/>
</dbReference>
<dbReference type="PROSITE" id="PS00061">
    <property type="entry name" value="ADH_SHORT"/>
    <property type="match status" value="1"/>
</dbReference>
<evidence type="ECO:0000313" key="3">
    <source>
        <dbReference type="Proteomes" id="UP001238467"/>
    </source>
</evidence>
<comment type="similarity">
    <text evidence="1">Belongs to the short-chain dehydrogenases/reductases (SDR) family.</text>
</comment>
<evidence type="ECO:0000256" key="1">
    <source>
        <dbReference type="ARBA" id="ARBA00006484"/>
    </source>
</evidence>
<dbReference type="InterPro" id="IPR036291">
    <property type="entry name" value="NAD(P)-bd_dom_sf"/>
</dbReference>
<dbReference type="InterPro" id="IPR002347">
    <property type="entry name" value="SDR_fam"/>
</dbReference>
<gene>
    <name evidence="2" type="ORF">J2S76_003097</name>
</gene>
<name>A0ABU0DJR1_9HYPH</name>